<feature type="transmembrane region" description="Helical" evidence="6">
    <location>
        <begin position="109"/>
        <end position="126"/>
    </location>
</feature>
<dbReference type="AlphaFoldDB" id="A0A1B1AM75"/>
<feature type="transmembrane region" description="Helical" evidence="6">
    <location>
        <begin position="41"/>
        <end position="66"/>
    </location>
</feature>
<organism evidence="7 8">
    <name type="scientific">Candidatus Viadribacter manganicus</name>
    <dbReference type="NCBI Taxonomy" id="1759059"/>
    <lineage>
        <taxon>Bacteria</taxon>
        <taxon>Pseudomonadati</taxon>
        <taxon>Pseudomonadota</taxon>
        <taxon>Alphaproteobacteria</taxon>
        <taxon>Hyphomonadales</taxon>
        <taxon>Hyphomonadaceae</taxon>
        <taxon>Candidatus Viadribacter</taxon>
    </lineage>
</organism>
<dbReference type="PANTHER" id="PTHR30250:SF31">
    <property type="entry name" value="INNER MEMBRANE PROTEIN YGHQ"/>
    <property type="match status" value="1"/>
</dbReference>
<dbReference type="OrthoDB" id="5906224at2"/>
<feature type="transmembrane region" description="Helical" evidence="6">
    <location>
        <begin position="357"/>
        <end position="375"/>
    </location>
</feature>
<evidence type="ECO:0000256" key="4">
    <source>
        <dbReference type="ARBA" id="ARBA00022989"/>
    </source>
</evidence>
<keyword evidence="5 6" id="KW-0472">Membrane</keyword>
<comment type="subcellular location">
    <subcellularLocation>
        <location evidence="1">Cell membrane</location>
        <topology evidence="1">Multi-pass membrane protein</topology>
    </subcellularLocation>
</comment>
<evidence type="ECO:0000313" key="8">
    <source>
        <dbReference type="Proteomes" id="UP000092498"/>
    </source>
</evidence>
<evidence type="ECO:0000256" key="2">
    <source>
        <dbReference type="ARBA" id="ARBA00022475"/>
    </source>
</evidence>
<sequence length="490" mass="49854">MSTARFLSLAPLQLAQALIGFGAIAAFTRLMSPEDFGRYALALSISMAAHTLMFTWAEAAAFRFFAAARAEKRLADHFATLLVLALTLGLGVLAATAGVLAFAGLREDIAALSLFAAGAAVLRFITRIGRESDRAALAFGRYAILETVYLVVGFAVGVGLLVILNFGPAAPFVGLLAAGALVALLDLPRLVQNSRGGAPSIVRSLSYAGYGTPLALALAVDLGVQAIARLVLAGEAGTAPLGAYAAAFGLARALDIVFMGISAAFAPLVFAAYEDKGADAARNAARGGFILLAAITVPASIGLALLSQPIATLMVGEALRAETAATLPWLAIAGLMSGFGLYYWSEAFQLTRRTGQRALLMLVPGAVQLGLTAWLSATHGAVGAAIGAAAGASIGAVLLALVGSRLLPLPLPLSQLTRIAAATALMAAAVIAFPGAHTTLGLFQSAALGAGIYAIVAIALNVMGIRDLLNAAVRAAARRTQPISSTAHVD</sequence>
<feature type="transmembrane region" description="Helical" evidence="6">
    <location>
        <begin position="138"/>
        <end position="163"/>
    </location>
</feature>
<dbReference type="InParanoid" id="A0A1B1AM75"/>
<evidence type="ECO:0000313" key="7">
    <source>
        <dbReference type="EMBL" id="ANP47678.1"/>
    </source>
</evidence>
<proteinExistence type="predicted"/>
<feature type="transmembrane region" description="Helical" evidence="6">
    <location>
        <begin position="207"/>
        <end position="232"/>
    </location>
</feature>
<dbReference type="RefSeq" id="WP_066774044.1">
    <property type="nucleotide sequence ID" value="NZ_CP013244.1"/>
</dbReference>
<feature type="transmembrane region" description="Helical" evidence="6">
    <location>
        <begin position="326"/>
        <end position="345"/>
    </location>
</feature>
<dbReference type="Pfam" id="PF13440">
    <property type="entry name" value="Polysacc_synt_3"/>
    <property type="match status" value="1"/>
</dbReference>
<name>A0A1B1AM75_9PROT</name>
<keyword evidence="4 6" id="KW-1133">Transmembrane helix</keyword>
<dbReference type="KEGG" id="cbot:ATE48_18105"/>
<dbReference type="GO" id="GO:0005886">
    <property type="term" value="C:plasma membrane"/>
    <property type="evidence" value="ECO:0007669"/>
    <property type="project" value="UniProtKB-SubCell"/>
</dbReference>
<accession>A0A1B1AM75</accession>
<keyword evidence="3 6" id="KW-0812">Transmembrane</keyword>
<feature type="transmembrane region" description="Helical" evidence="6">
    <location>
        <begin position="442"/>
        <end position="464"/>
    </location>
</feature>
<reference evidence="7 8" key="1">
    <citation type="submission" date="2015-11" db="EMBL/GenBank/DDBJ databases">
        <title>Whole-Genome Sequence of Candidatus Oderbacter manganicum from the National Park Lower Oder Valley, Germany.</title>
        <authorList>
            <person name="Braun B."/>
            <person name="Liere K."/>
            <person name="Szewzyk U."/>
        </authorList>
    </citation>
    <scope>NUCLEOTIDE SEQUENCE [LARGE SCALE GENOMIC DNA]</scope>
    <source>
        <strain evidence="7 8">OTSz_A_272</strain>
    </source>
</reference>
<gene>
    <name evidence="7" type="ORF">ATE48_18105</name>
</gene>
<keyword evidence="8" id="KW-1185">Reference proteome</keyword>
<dbReference type="EMBL" id="CP013244">
    <property type="protein sequence ID" value="ANP47678.1"/>
    <property type="molecule type" value="Genomic_DNA"/>
</dbReference>
<feature type="transmembrane region" description="Helical" evidence="6">
    <location>
        <begin position="169"/>
        <end position="187"/>
    </location>
</feature>
<evidence type="ECO:0000256" key="6">
    <source>
        <dbReference type="SAM" id="Phobius"/>
    </source>
</evidence>
<evidence type="ECO:0000256" key="1">
    <source>
        <dbReference type="ARBA" id="ARBA00004651"/>
    </source>
</evidence>
<dbReference type="InterPro" id="IPR050833">
    <property type="entry name" value="Poly_Biosynth_Transport"/>
</dbReference>
<feature type="transmembrane region" description="Helical" evidence="6">
    <location>
        <begin position="244"/>
        <end position="273"/>
    </location>
</feature>
<dbReference type="Proteomes" id="UP000092498">
    <property type="component" value="Chromosome"/>
</dbReference>
<feature type="transmembrane region" description="Helical" evidence="6">
    <location>
        <begin position="78"/>
        <end position="103"/>
    </location>
</feature>
<evidence type="ECO:0000256" key="3">
    <source>
        <dbReference type="ARBA" id="ARBA00022692"/>
    </source>
</evidence>
<evidence type="ECO:0000256" key="5">
    <source>
        <dbReference type="ARBA" id="ARBA00023136"/>
    </source>
</evidence>
<feature type="transmembrane region" description="Helical" evidence="6">
    <location>
        <begin position="381"/>
        <end position="404"/>
    </location>
</feature>
<keyword evidence="2" id="KW-1003">Cell membrane</keyword>
<feature type="transmembrane region" description="Helical" evidence="6">
    <location>
        <begin position="416"/>
        <end position="436"/>
    </location>
</feature>
<protein>
    <submittedName>
        <fullName evidence="7">Uncharacterized protein</fullName>
    </submittedName>
</protein>
<dbReference type="PANTHER" id="PTHR30250">
    <property type="entry name" value="PST FAMILY PREDICTED COLANIC ACID TRANSPORTER"/>
    <property type="match status" value="1"/>
</dbReference>
<dbReference type="STRING" id="1759059.ATE48_18105"/>
<feature type="transmembrane region" description="Helical" evidence="6">
    <location>
        <begin position="285"/>
        <end position="306"/>
    </location>
</feature>